<protein>
    <recommendedName>
        <fullName evidence="3">Acid phosphatase</fullName>
    </recommendedName>
</protein>
<keyword evidence="1" id="KW-1133">Transmembrane helix</keyword>
<evidence type="ECO:0000313" key="2">
    <source>
        <dbReference type="EMBL" id="CAD8874608.1"/>
    </source>
</evidence>
<organism evidence="2">
    <name type="scientific">Corethron hystrix</name>
    <dbReference type="NCBI Taxonomy" id="216773"/>
    <lineage>
        <taxon>Eukaryota</taxon>
        <taxon>Sar</taxon>
        <taxon>Stramenopiles</taxon>
        <taxon>Ochrophyta</taxon>
        <taxon>Bacillariophyta</taxon>
        <taxon>Coscinodiscophyceae</taxon>
        <taxon>Corethrophycidae</taxon>
        <taxon>Corethrales</taxon>
        <taxon>Corethraceae</taxon>
        <taxon>Corethron</taxon>
    </lineage>
</organism>
<keyword evidence="1" id="KW-0812">Transmembrane</keyword>
<name>A0A7S1B5N5_9STRA</name>
<dbReference type="AlphaFoldDB" id="A0A7S1B5N5"/>
<dbReference type="Gene3D" id="3.40.50.1240">
    <property type="entry name" value="Phosphoglycerate mutase-like"/>
    <property type="match status" value="1"/>
</dbReference>
<dbReference type="InterPro" id="IPR029033">
    <property type="entry name" value="His_PPase_superfam"/>
</dbReference>
<accession>A0A7S1B5N5</accession>
<reference evidence="2" key="1">
    <citation type="submission" date="2021-01" db="EMBL/GenBank/DDBJ databases">
        <authorList>
            <person name="Corre E."/>
            <person name="Pelletier E."/>
            <person name="Niang G."/>
            <person name="Scheremetjew M."/>
            <person name="Finn R."/>
            <person name="Kale V."/>
            <person name="Holt S."/>
            <person name="Cochrane G."/>
            <person name="Meng A."/>
            <person name="Brown T."/>
            <person name="Cohen L."/>
        </authorList>
    </citation>
    <scope>NUCLEOTIDE SEQUENCE</scope>
    <source>
        <strain evidence="2">308</strain>
    </source>
</reference>
<dbReference type="EMBL" id="HBFR01002672">
    <property type="protein sequence ID" value="CAD8874608.1"/>
    <property type="molecule type" value="Transcribed_RNA"/>
</dbReference>
<keyword evidence="1" id="KW-0472">Membrane</keyword>
<evidence type="ECO:0000256" key="1">
    <source>
        <dbReference type="SAM" id="Phobius"/>
    </source>
</evidence>
<sequence length="550" mass="62800">MSKPEEKLQNPRRHHVLFLRHCVRSVKPTFSFNLESELGHHKTRFVKDYIASPLPQWGVPNDWCSPGSLKFLRGTGEYLMKHVFLSDSEPKDKDGKRKIQFQIISDTAHRDVDTSLAISQGMSKIAAETPSSRLETDGLSRINLDFKLFNPYKEGKNDPPPMCKKTFSKGRKHKDIFDRFKKVSSPRDGLYSTLKRVQKLGGTKKKGPLTLMDYVSNVTLSSHAIPQGPIHILKVIGEMMLYSRAMGDIDPVYLPDATLDDTYRILQWVFYLRSALGVDNVESASRGIVFADAVLKALQSRHLESSNDKQDFDTLVTIFVGHDSDMLALSTIFGLRWNLKAPYHRGKTGDDNEYMMTPPGSCMHFIHDFESKKVGLSYLYPVYLKESSNRKKKYQLNTKGDLKTVPMRLVNNTYDSKFSEDKSVMWFDSDDHANGMFGGMHVLNQELQASLQKYPEVLDCYTKFANESTAAISYTPSSVELPRETYDTEKAEHRLALRFFSLIGLVATFLVLLLLWSFKRKCCTSSSSYKKNIAYYKKVKTDEEVTDEKQ</sequence>
<evidence type="ECO:0008006" key="3">
    <source>
        <dbReference type="Google" id="ProtNLM"/>
    </source>
</evidence>
<feature type="transmembrane region" description="Helical" evidence="1">
    <location>
        <begin position="495"/>
        <end position="518"/>
    </location>
</feature>
<dbReference type="SUPFAM" id="SSF53254">
    <property type="entry name" value="Phosphoglycerate mutase-like"/>
    <property type="match status" value="1"/>
</dbReference>
<proteinExistence type="predicted"/>
<gene>
    <name evidence="2" type="ORF">CHYS00102_LOCUS1783</name>
</gene>